<reference evidence="1 2" key="1">
    <citation type="submission" date="2019-07" db="EMBL/GenBank/DDBJ databases">
        <title>Genomic Encyclopedia of Archaeal and Bacterial Type Strains, Phase II (KMG-II): from individual species to whole genera.</title>
        <authorList>
            <person name="Goeker M."/>
        </authorList>
    </citation>
    <scope>NUCLEOTIDE SEQUENCE [LARGE SCALE GENOMIC DNA]</scope>
    <source>
        <strain evidence="1 2">ATCC BAA-1854</strain>
    </source>
</reference>
<protein>
    <submittedName>
        <fullName evidence="1">Uncharacterized protein</fullName>
    </submittedName>
</protein>
<evidence type="ECO:0000313" key="1">
    <source>
        <dbReference type="EMBL" id="TWI95035.1"/>
    </source>
</evidence>
<evidence type="ECO:0000313" key="2">
    <source>
        <dbReference type="Proteomes" id="UP000317010"/>
    </source>
</evidence>
<gene>
    <name evidence="1" type="ORF">JN11_04464</name>
</gene>
<accession>A0A562TNB2</accession>
<proteinExistence type="predicted"/>
<keyword evidence="2" id="KW-1185">Reference proteome</keyword>
<name>A0A562TNB2_9SPHI</name>
<sequence length="54" mass="6078">MINRYLFDKADKVIVLPSFASKGSLSPKKLLESVDVVLLVVLLDKVYIRGLPLY</sequence>
<comment type="caution">
    <text evidence="1">The sequence shown here is derived from an EMBL/GenBank/DDBJ whole genome shotgun (WGS) entry which is preliminary data.</text>
</comment>
<dbReference type="AlphaFoldDB" id="A0A562TNB2"/>
<organism evidence="1 2">
    <name type="scientific">Mucilaginibacter frigoritolerans</name>
    <dbReference type="NCBI Taxonomy" id="652788"/>
    <lineage>
        <taxon>Bacteria</taxon>
        <taxon>Pseudomonadati</taxon>
        <taxon>Bacteroidota</taxon>
        <taxon>Sphingobacteriia</taxon>
        <taxon>Sphingobacteriales</taxon>
        <taxon>Sphingobacteriaceae</taxon>
        <taxon>Mucilaginibacter</taxon>
    </lineage>
</organism>
<dbReference type="Proteomes" id="UP000317010">
    <property type="component" value="Unassembled WGS sequence"/>
</dbReference>
<dbReference type="EMBL" id="VLLI01000017">
    <property type="protein sequence ID" value="TWI95035.1"/>
    <property type="molecule type" value="Genomic_DNA"/>
</dbReference>